<sequence>MDTGGVASEPRWQTQTDLAQRPIPVYLAIRQQEGPMSAMYLCPPELDPQCGDGFDRGSGGRRDRCVSGIIACGTDGSGLPGKGVEGGPR</sequence>
<dbReference type="EMBL" id="JANPWB010000010">
    <property type="protein sequence ID" value="KAJ1145189.1"/>
    <property type="molecule type" value="Genomic_DNA"/>
</dbReference>
<keyword evidence="2" id="KW-1185">Reference proteome</keyword>
<comment type="caution">
    <text evidence="1">The sequence shown here is derived from an EMBL/GenBank/DDBJ whole genome shotgun (WGS) entry which is preliminary data.</text>
</comment>
<accession>A0AAV7R1S5</accession>
<protein>
    <submittedName>
        <fullName evidence="1">Uncharacterized protein</fullName>
    </submittedName>
</protein>
<evidence type="ECO:0000313" key="1">
    <source>
        <dbReference type="EMBL" id="KAJ1145189.1"/>
    </source>
</evidence>
<name>A0AAV7R1S5_PLEWA</name>
<reference evidence="1" key="1">
    <citation type="journal article" date="2022" name="bioRxiv">
        <title>Sequencing and chromosome-scale assembly of the giantPleurodeles waltlgenome.</title>
        <authorList>
            <person name="Brown T."/>
            <person name="Elewa A."/>
            <person name="Iarovenko S."/>
            <person name="Subramanian E."/>
            <person name="Araus A.J."/>
            <person name="Petzold A."/>
            <person name="Susuki M."/>
            <person name="Suzuki K.-i.T."/>
            <person name="Hayashi T."/>
            <person name="Toyoda A."/>
            <person name="Oliveira C."/>
            <person name="Osipova E."/>
            <person name="Leigh N.D."/>
            <person name="Simon A."/>
            <person name="Yun M.H."/>
        </authorList>
    </citation>
    <scope>NUCLEOTIDE SEQUENCE</scope>
    <source>
        <strain evidence="1">20211129_DDA</strain>
        <tissue evidence="1">Liver</tissue>
    </source>
</reference>
<dbReference type="Proteomes" id="UP001066276">
    <property type="component" value="Chromosome 6"/>
</dbReference>
<dbReference type="AlphaFoldDB" id="A0AAV7R1S5"/>
<organism evidence="1 2">
    <name type="scientific">Pleurodeles waltl</name>
    <name type="common">Iberian ribbed newt</name>
    <dbReference type="NCBI Taxonomy" id="8319"/>
    <lineage>
        <taxon>Eukaryota</taxon>
        <taxon>Metazoa</taxon>
        <taxon>Chordata</taxon>
        <taxon>Craniata</taxon>
        <taxon>Vertebrata</taxon>
        <taxon>Euteleostomi</taxon>
        <taxon>Amphibia</taxon>
        <taxon>Batrachia</taxon>
        <taxon>Caudata</taxon>
        <taxon>Salamandroidea</taxon>
        <taxon>Salamandridae</taxon>
        <taxon>Pleurodelinae</taxon>
        <taxon>Pleurodeles</taxon>
    </lineage>
</organism>
<evidence type="ECO:0000313" key="2">
    <source>
        <dbReference type="Proteomes" id="UP001066276"/>
    </source>
</evidence>
<proteinExistence type="predicted"/>
<gene>
    <name evidence="1" type="ORF">NDU88_011480</name>
</gene>